<dbReference type="Pfam" id="PF00557">
    <property type="entry name" value="Peptidase_M24"/>
    <property type="match status" value="1"/>
</dbReference>
<accession>A0A967EUQ3</accession>
<feature type="binding site" evidence="6">
    <location>
        <position position="167"/>
    </location>
    <ligand>
        <name>a divalent metal cation</name>
        <dbReference type="ChEBI" id="CHEBI:60240"/>
        <label>2</label>
        <note>catalytic</note>
    </ligand>
</feature>
<dbReference type="EC" id="3.4.11.18" evidence="6 7"/>
<keyword evidence="5 6" id="KW-0378">Hydrolase</keyword>
<keyword evidence="3 6" id="KW-0645">Protease</keyword>
<dbReference type="GO" id="GO:0004239">
    <property type="term" value="F:initiator methionyl aminopeptidase activity"/>
    <property type="evidence" value="ECO:0007669"/>
    <property type="project" value="UniProtKB-UniRule"/>
</dbReference>
<keyword evidence="4 6" id="KW-0479">Metal-binding</keyword>
<comment type="cofactor">
    <cofactor evidence="6">
        <name>Co(2+)</name>
        <dbReference type="ChEBI" id="CHEBI:48828"/>
    </cofactor>
    <cofactor evidence="6">
        <name>Zn(2+)</name>
        <dbReference type="ChEBI" id="CHEBI:29105"/>
    </cofactor>
    <cofactor evidence="6">
        <name>Mn(2+)</name>
        <dbReference type="ChEBI" id="CHEBI:29035"/>
    </cofactor>
    <cofactor evidence="6">
        <name>Fe(2+)</name>
        <dbReference type="ChEBI" id="CHEBI:29033"/>
    </cofactor>
    <text evidence="6">Binds 2 divalent metal cations per subunit. Has a high-affinity and a low affinity metal-binding site. The true nature of the physiological cofactor is under debate. The enzyme is active with cobalt, zinc, manganese or divalent iron ions. Most likely, methionine aminopeptidases function as mononuclear Fe(2+)-metalloproteases under physiological conditions, and the catalytically relevant metal-binding site has been assigned to the histidine-containing high-affinity site.</text>
</comment>
<dbReference type="Gene3D" id="3.90.230.10">
    <property type="entry name" value="Creatinase/methionine aminopeptidase superfamily"/>
    <property type="match status" value="1"/>
</dbReference>
<evidence type="ECO:0000259" key="8">
    <source>
        <dbReference type="Pfam" id="PF00557"/>
    </source>
</evidence>
<comment type="function">
    <text evidence="1 6">Removes the N-terminal methionine from nascent proteins. The N-terminal methionine is often cleaved when the second residue in the primary sequence is small and uncharged (Met-Ala-, Cys, Gly, Pro, Ser, Thr, or Val). Requires deformylation of the N(alpha)-formylated initiator methionine before it can be hydrolyzed.</text>
</comment>
<dbReference type="AlphaFoldDB" id="A0A967EUQ3"/>
<dbReference type="GO" id="GO:0046872">
    <property type="term" value="F:metal ion binding"/>
    <property type="evidence" value="ECO:0007669"/>
    <property type="project" value="UniProtKB-UniRule"/>
</dbReference>
<feature type="domain" description="Peptidase M24" evidence="8">
    <location>
        <begin position="11"/>
        <end position="237"/>
    </location>
</feature>
<feature type="binding site" evidence="6">
    <location>
        <position position="104"/>
    </location>
    <ligand>
        <name>a divalent metal cation</name>
        <dbReference type="ChEBI" id="CHEBI:60240"/>
        <label>2</label>
        <note>catalytic</note>
    </ligand>
</feature>
<feature type="binding site" evidence="6">
    <location>
        <position position="174"/>
    </location>
    <ligand>
        <name>substrate</name>
    </ligand>
</feature>
<evidence type="ECO:0000256" key="7">
    <source>
        <dbReference type="RuleBase" id="RU003653"/>
    </source>
</evidence>
<name>A0A967EUQ3_9PROT</name>
<dbReference type="EMBL" id="JAAQPH010000001">
    <property type="protein sequence ID" value="NIA67367.1"/>
    <property type="molecule type" value="Genomic_DNA"/>
</dbReference>
<dbReference type="NCBIfam" id="TIGR00500">
    <property type="entry name" value="met_pdase_I"/>
    <property type="match status" value="1"/>
</dbReference>
<comment type="catalytic activity">
    <reaction evidence="6 7">
        <text>Release of N-terminal amino acids, preferentially methionine, from peptides and arylamides.</text>
        <dbReference type="EC" id="3.4.11.18"/>
    </reaction>
</comment>
<organism evidence="9 10">
    <name type="scientific">Pelagibius litoralis</name>
    <dbReference type="NCBI Taxonomy" id="374515"/>
    <lineage>
        <taxon>Bacteria</taxon>
        <taxon>Pseudomonadati</taxon>
        <taxon>Pseudomonadota</taxon>
        <taxon>Alphaproteobacteria</taxon>
        <taxon>Rhodospirillales</taxon>
        <taxon>Rhodovibrionaceae</taxon>
        <taxon>Pelagibius</taxon>
    </lineage>
</organism>
<gene>
    <name evidence="6 9" type="primary">map</name>
    <name evidence="9" type="ORF">HBA54_02040</name>
</gene>
<keyword evidence="10" id="KW-1185">Reference proteome</keyword>
<feature type="binding site" evidence="6">
    <location>
        <position position="231"/>
    </location>
    <ligand>
        <name>a divalent metal cation</name>
        <dbReference type="ChEBI" id="CHEBI:60240"/>
        <label>1</label>
    </ligand>
</feature>
<keyword evidence="2 6" id="KW-0031">Aminopeptidase</keyword>
<comment type="similarity">
    <text evidence="6">Belongs to the peptidase M24A family. Methionine aminopeptidase type 1 subfamily.</text>
</comment>
<evidence type="ECO:0000313" key="9">
    <source>
        <dbReference type="EMBL" id="NIA67367.1"/>
    </source>
</evidence>
<dbReference type="PRINTS" id="PR00599">
    <property type="entry name" value="MAPEPTIDASE"/>
</dbReference>
<dbReference type="HAMAP" id="MF_01974">
    <property type="entry name" value="MetAP_1"/>
    <property type="match status" value="1"/>
</dbReference>
<dbReference type="RefSeq" id="WP_167220797.1">
    <property type="nucleotide sequence ID" value="NZ_JAAQPH010000001.1"/>
</dbReference>
<evidence type="ECO:0000313" key="10">
    <source>
        <dbReference type="Proteomes" id="UP000761264"/>
    </source>
</evidence>
<evidence type="ECO:0000256" key="1">
    <source>
        <dbReference type="ARBA" id="ARBA00002521"/>
    </source>
</evidence>
<evidence type="ECO:0000256" key="2">
    <source>
        <dbReference type="ARBA" id="ARBA00022438"/>
    </source>
</evidence>
<dbReference type="InterPro" id="IPR001714">
    <property type="entry name" value="Pept_M24_MAP"/>
</dbReference>
<evidence type="ECO:0000256" key="3">
    <source>
        <dbReference type="ARBA" id="ARBA00022670"/>
    </source>
</evidence>
<feature type="binding site" evidence="6">
    <location>
        <position position="104"/>
    </location>
    <ligand>
        <name>a divalent metal cation</name>
        <dbReference type="ChEBI" id="CHEBI:60240"/>
        <label>1</label>
    </ligand>
</feature>
<dbReference type="InterPro" id="IPR000994">
    <property type="entry name" value="Pept_M24"/>
</dbReference>
<dbReference type="PANTHER" id="PTHR43330:SF13">
    <property type="entry name" value="METHIONINE AMINOPEPTIDASE 2"/>
    <property type="match status" value="1"/>
</dbReference>
<feature type="binding site" evidence="6">
    <location>
        <position position="231"/>
    </location>
    <ligand>
        <name>a divalent metal cation</name>
        <dbReference type="ChEBI" id="CHEBI:60240"/>
        <label>2</label>
        <note>catalytic</note>
    </ligand>
</feature>
<evidence type="ECO:0000256" key="5">
    <source>
        <dbReference type="ARBA" id="ARBA00022801"/>
    </source>
</evidence>
<feature type="binding site" evidence="6">
    <location>
        <position position="200"/>
    </location>
    <ligand>
        <name>a divalent metal cation</name>
        <dbReference type="ChEBI" id="CHEBI:60240"/>
        <label>2</label>
        <note>catalytic</note>
    </ligand>
</feature>
<feature type="binding site" evidence="6">
    <location>
        <position position="93"/>
    </location>
    <ligand>
        <name>a divalent metal cation</name>
        <dbReference type="ChEBI" id="CHEBI:60240"/>
        <label>1</label>
    </ligand>
</feature>
<dbReference type="CDD" id="cd01086">
    <property type="entry name" value="MetAP1"/>
    <property type="match status" value="1"/>
</dbReference>
<evidence type="ECO:0000256" key="4">
    <source>
        <dbReference type="ARBA" id="ARBA00022723"/>
    </source>
</evidence>
<dbReference type="SUPFAM" id="SSF55920">
    <property type="entry name" value="Creatinase/aminopeptidase"/>
    <property type="match status" value="1"/>
</dbReference>
<evidence type="ECO:0000256" key="6">
    <source>
        <dbReference type="HAMAP-Rule" id="MF_01974"/>
    </source>
</evidence>
<protein>
    <recommendedName>
        <fullName evidence="6 7">Methionine aminopeptidase</fullName>
        <shortName evidence="6">MAP</shortName>
        <shortName evidence="6">MetAP</shortName>
        <ecNumber evidence="6 7">3.4.11.18</ecNumber>
    </recommendedName>
    <alternativeName>
        <fullName evidence="6">Peptidase M</fullName>
    </alternativeName>
</protein>
<dbReference type="InterPro" id="IPR002467">
    <property type="entry name" value="Pept_M24A_MAP1"/>
</dbReference>
<comment type="caution">
    <text evidence="9">The sequence shown here is derived from an EMBL/GenBank/DDBJ whole genome shotgun (WGS) entry which is preliminary data.</text>
</comment>
<comment type="subunit">
    <text evidence="6">Monomer.</text>
</comment>
<sequence length="245" mass="26277">MTIDSDDQLAALKRVGAAVRETLTAMRGLVQPGITPLELDAAGRDCLRAFGARPAPELAYGFPGATCISVNDSIAHGIPDKRPLRQGDLVNIDVSAEIEGYWADSGASFSVGPASEEIKKLCRCTRRALNRAIRTVRAGRPINAIGQAVEKEARRGGYRVIPELAGHGVGRAIHEPPTVSNVYNPKDRRPLHEGLVITIEPFLTKGSGRIYQADDGWTLKTVDGALAAQFEHSLVVKRGAPVILT</sequence>
<reference evidence="9" key="1">
    <citation type="submission" date="2020-03" db="EMBL/GenBank/DDBJ databases">
        <title>Genome of Pelagibius litoralis DSM 21314T.</title>
        <authorList>
            <person name="Wang G."/>
        </authorList>
    </citation>
    <scope>NUCLEOTIDE SEQUENCE</scope>
    <source>
        <strain evidence="9">DSM 21314</strain>
    </source>
</reference>
<dbReference type="GO" id="GO:0006508">
    <property type="term" value="P:proteolysis"/>
    <property type="evidence" value="ECO:0007669"/>
    <property type="project" value="UniProtKB-KW"/>
</dbReference>
<dbReference type="PANTHER" id="PTHR43330">
    <property type="entry name" value="METHIONINE AMINOPEPTIDASE"/>
    <property type="match status" value="1"/>
</dbReference>
<proteinExistence type="inferred from homology"/>
<feature type="binding site" evidence="6">
    <location>
        <position position="76"/>
    </location>
    <ligand>
        <name>substrate</name>
    </ligand>
</feature>
<dbReference type="GO" id="GO:0070006">
    <property type="term" value="F:metalloaminopeptidase activity"/>
    <property type="evidence" value="ECO:0007669"/>
    <property type="project" value="UniProtKB-UniRule"/>
</dbReference>
<dbReference type="Proteomes" id="UP000761264">
    <property type="component" value="Unassembled WGS sequence"/>
</dbReference>
<dbReference type="InterPro" id="IPR036005">
    <property type="entry name" value="Creatinase/aminopeptidase-like"/>
</dbReference>